<dbReference type="SUPFAM" id="SSF53335">
    <property type="entry name" value="S-adenosyl-L-methionine-dependent methyltransferases"/>
    <property type="match status" value="1"/>
</dbReference>
<name>G0MEI9_CAEBE</name>
<dbReference type="CDD" id="cd02440">
    <property type="entry name" value="AdoMet_MTases"/>
    <property type="match status" value="1"/>
</dbReference>
<dbReference type="GO" id="GO:0005634">
    <property type="term" value="C:nucleus"/>
    <property type="evidence" value="ECO:0007669"/>
    <property type="project" value="TreeGrafter"/>
</dbReference>
<dbReference type="AlphaFoldDB" id="G0MEI9"/>
<gene>
    <name evidence="5" type="ORF">CAEBREN_16096</name>
</gene>
<feature type="domain" description="Methyltransferase type 11" evidence="4">
    <location>
        <begin position="57"/>
        <end position="145"/>
    </location>
</feature>
<dbReference type="eggNOG" id="KOG1331">
    <property type="taxonomic scope" value="Eukaryota"/>
</dbReference>
<dbReference type="GO" id="GO:0030488">
    <property type="term" value="P:tRNA methylation"/>
    <property type="evidence" value="ECO:0007669"/>
    <property type="project" value="TreeGrafter"/>
</dbReference>
<evidence type="ECO:0000256" key="1">
    <source>
        <dbReference type="ARBA" id="ARBA00022603"/>
    </source>
</evidence>
<dbReference type="HOGENOM" id="CLU_029501_0_1_1"/>
<dbReference type="FunCoup" id="G0MEI9">
    <property type="interactions" value="418"/>
</dbReference>
<dbReference type="GO" id="GO:0002098">
    <property type="term" value="P:tRNA wobble uridine modification"/>
    <property type="evidence" value="ECO:0007669"/>
    <property type="project" value="TreeGrafter"/>
</dbReference>
<feature type="region of interest" description="Disordered" evidence="3">
    <location>
        <begin position="233"/>
        <end position="252"/>
    </location>
</feature>
<reference evidence="6" key="1">
    <citation type="submission" date="2011-07" db="EMBL/GenBank/DDBJ databases">
        <authorList>
            <consortium name="Caenorhabditis brenneri Sequencing and Analysis Consortium"/>
            <person name="Wilson R.K."/>
        </authorList>
    </citation>
    <scope>NUCLEOTIDE SEQUENCE [LARGE SCALE GENOMIC DNA]</scope>
    <source>
        <strain evidence="6">PB2801</strain>
    </source>
</reference>
<evidence type="ECO:0000256" key="3">
    <source>
        <dbReference type="SAM" id="MobiDB-lite"/>
    </source>
</evidence>
<sequence>MSSNGSITSESVEQEYVHSIYSRLATYQQKEHKPSSPRIWPRVRQFVDQQPIGSIILDVGCGEAKYTSIKCHVIGFDTCAEVLSSSKKENIDLCLADAVNIPIRDGSVDAILNVSVIHHLATTARRRQVLQECSRCLRVGGQIMIYAWAFEQPNGKFAAQDILVPWNMHETAIGGRLPKIKFHLNTTKEQRVIAASIPVNISDGLSAKRWFSGVLSRVTSLTDQLPYFSKRCPSSPGYSNQSTPTGSVSSPIQKLPSAAPQFLPTTSSLLSGIKRWSPMLGRRLATLIVPVEEQFAEELSQIIMRESITEAMATLREVTFYRYYHVFKEGELADLTDSVDSLKVVSNSLEHGNWCVIAEKIATNIIRP</sequence>
<evidence type="ECO:0000256" key="2">
    <source>
        <dbReference type="ARBA" id="ARBA00022679"/>
    </source>
</evidence>
<dbReference type="STRING" id="135651.G0MEI9"/>
<keyword evidence="2" id="KW-0808">Transferase</keyword>
<dbReference type="GO" id="GO:0008757">
    <property type="term" value="F:S-adenosylmethionine-dependent methyltransferase activity"/>
    <property type="evidence" value="ECO:0007669"/>
    <property type="project" value="InterPro"/>
</dbReference>
<evidence type="ECO:0000259" key="4">
    <source>
        <dbReference type="Pfam" id="PF08241"/>
    </source>
</evidence>
<dbReference type="OrthoDB" id="271595at2759"/>
<feature type="compositionally biased region" description="Polar residues" evidence="3">
    <location>
        <begin position="236"/>
        <end position="252"/>
    </location>
</feature>
<dbReference type="EMBL" id="GL379791">
    <property type="protein sequence ID" value="EGT52279.1"/>
    <property type="molecule type" value="Genomic_DNA"/>
</dbReference>
<dbReference type="InterPro" id="IPR051422">
    <property type="entry name" value="AlkB_tRNA_MeTrf/Diox"/>
</dbReference>
<dbReference type="InParanoid" id="G0MEI9"/>
<dbReference type="Pfam" id="PF08241">
    <property type="entry name" value="Methyltransf_11"/>
    <property type="match status" value="1"/>
</dbReference>
<dbReference type="OMA" id="NHVEELH"/>
<keyword evidence="6" id="KW-1185">Reference proteome</keyword>
<dbReference type="Proteomes" id="UP000008068">
    <property type="component" value="Unassembled WGS sequence"/>
</dbReference>
<dbReference type="InterPro" id="IPR013216">
    <property type="entry name" value="Methyltransf_11"/>
</dbReference>
<dbReference type="FunFam" id="3.40.50.150:FF:000589">
    <property type="entry name" value="tRNA methyltransferase 9B (putative)"/>
    <property type="match status" value="1"/>
</dbReference>
<evidence type="ECO:0000313" key="6">
    <source>
        <dbReference type="Proteomes" id="UP000008068"/>
    </source>
</evidence>
<dbReference type="GO" id="GO:0000049">
    <property type="term" value="F:tRNA binding"/>
    <property type="evidence" value="ECO:0007669"/>
    <property type="project" value="TreeGrafter"/>
</dbReference>
<proteinExistence type="predicted"/>
<protein>
    <recommendedName>
        <fullName evidence="4">Methyltransferase type 11 domain-containing protein</fullName>
    </recommendedName>
</protein>
<accession>G0MEI9</accession>
<organism evidence="6">
    <name type="scientific">Caenorhabditis brenneri</name>
    <name type="common">Nematode worm</name>
    <dbReference type="NCBI Taxonomy" id="135651"/>
    <lineage>
        <taxon>Eukaryota</taxon>
        <taxon>Metazoa</taxon>
        <taxon>Ecdysozoa</taxon>
        <taxon>Nematoda</taxon>
        <taxon>Chromadorea</taxon>
        <taxon>Rhabditida</taxon>
        <taxon>Rhabditina</taxon>
        <taxon>Rhabditomorpha</taxon>
        <taxon>Rhabditoidea</taxon>
        <taxon>Rhabditidae</taxon>
        <taxon>Peloderinae</taxon>
        <taxon>Caenorhabditis</taxon>
    </lineage>
</organism>
<dbReference type="GO" id="GO:0106335">
    <property type="term" value="F:tRNA (5-carboxymethyluridine(34)-5-O)-methyltransferase activity"/>
    <property type="evidence" value="ECO:0007669"/>
    <property type="project" value="TreeGrafter"/>
</dbReference>
<dbReference type="Gene3D" id="3.40.50.150">
    <property type="entry name" value="Vaccinia Virus protein VP39"/>
    <property type="match status" value="2"/>
</dbReference>
<dbReference type="PANTHER" id="PTHR13069:SF34">
    <property type="entry name" value="METHYLTRANSFERASE TYPE 11 DOMAIN-CONTAINING PROTEIN"/>
    <property type="match status" value="1"/>
</dbReference>
<dbReference type="GO" id="GO:0005737">
    <property type="term" value="C:cytoplasm"/>
    <property type="evidence" value="ECO:0007669"/>
    <property type="project" value="TreeGrafter"/>
</dbReference>
<dbReference type="FunFam" id="3.40.50.150:FF:000590">
    <property type="entry name" value="Protein CBG17953"/>
    <property type="match status" value="1"/>
</dbReference>
<evidence type="ECO:0000313" key="5">
    <source>
        <dbReference type="EMBL" id="EGT52279.1"/>
    </source>
</evidence>
<dbReference type="PANTHER" id="PTHR13069">
    <property type="entry name" value="ALKYLATED DNA REPAIR PROTEIN ALKB HOMOLOG 8"/>
    <property type="match status" value="1"/>
</dbReference>
<keyword evidence="1" id="KW-0489">Methyltransferase</keyword>
<dbReference type="InterPro" id="IPR029063">
    <property type="entry name" value="SAM-dependent_MTases_sf"/>
</dbReference>